<dbReference type="Pfam" id="PF05114">
    <property type="entry name" value="MbnB_TglH_ChrH"/>
    <property type="match status" value="1"/>
</dbReference>
<dbReference type="NCBIfam" id="NF003818">
    <property type="entry name" value="PRK05409.1"/>
    <property type="match status" value="1"/>
</dbReference>
<dbReference type="RefSeq" id="WP_006271908.1">
    <property type="nucleotide sequence ID" value="NZ_GL883077.1"/>
</dbReference>
<keyword evidence="2" id="KW-1185">Reference proteome</keyword>
<dbReference type="PANTHER" id="PTHR42194:SF1">
    <property type="entry name" value="UPF0276 PROTEIN HI_1600"/>
    <property type="match status" value="1"/>
</dbReference>
<evidence type="ECO:0000313" key="1">
    <source>
        <dbReference type="EMBL" id="EGF92727.1"/>
    </source>
</evidence>
<reference evidence="2" key="1">
    <citation type="submission" date="2011-03" db="EMBL/GenBank/DDBJ databases">
        <title>Draft genome sequence of Brevundimonas diminuta.</title>
        <authorList>
            <person name="Brown P.J.B."/>
            <person name="Buechlein A."/>
            <person name="Hemmerich C."/>
            <person name="Brun Y.V."/>
        </authorList>
    </citation>
    <scope>NUCLEOTIDE SEQUENCE [LARGE SCALE GENOMIC DNA]</scope>
    <source>
        <strain evidence="2">C19</strain>
    </source>
</reference>
<dbReference type="eggNOG" id="COG3220">
    <property type="taxonomic scope" value="Bacteria"/>
</dbReference>
<accession>F4QHJ0</accession>
<dbReference type="OrthoDB" id="9763101at2"/>
<dbReference type="Gene3D" id="3.20.20.150">
    <property type="entry name" value="Divalent-metal-dependent TIM barrel enzymes"/>
    <property type="match status" value="1"/>
</dbReference>
<dbReference type="EMBL" id="GL883077">
    <property type="protein sequence ID" value="EGF92727.1"/>
    <property type="molecule type" value="Genomic_DNA"/>
</dbReference>
<dbReference type="Proteomes" id="UP000006512">
    <property type="component" value="Unassembled WGS sequence"/>
</dbReference>
<organism evidence="1 2">
    <name type="scientific">Asticcacaulis biprosthecium C19</name>
    <dbReference type="NCBI Taxonomy" id="715226"/>
    <lineage>
        <taxon>Bacteria</taxon>
        <taxon>Pseudomonadati</taxon>
        <taxon>Pseudomonadota</taxon>
        <taxon>Alphaproteobacteria</taxon>
        <taxon>Caulobacterales</taxon>
        <taxon>Caulobacteraceae</taxon>
        <taxon>Asticcacaulis</taxon>
    </lineage>
</organism>
<sequence>MPPLPLAAGIGLRAPHVAQIAEHRPAVGFLEVHTENYFGGGARLKTLERLRETYPLSFHGVGLSLGRADGLDREHLRQVAALVKRFDPILVSEHLSWSAYSHVCVPDLLPVPLTHEALDIFAGHIDEFQQLVGRQVLIENPSNYVAFDGLDYDEPEFLSLLARRTGCGLLLDLNNIFVSAHNLKRDPLAYLDGIGYAKSVQQFHLAGHIRSGELLLDTHGTTVGADVWSLYNQALEKFGPKPTLIEWDSDIPPLDILLAQAAEADRHTRIPAHV</sequence>
<dbReference type="PANTHER" id="PTHR42194">
    <property type="entry name" value="UPF0276 PROTEIN HI_1600"/>
    <property type="match status" value="1"/>
</dbReference>
<evidence type="ECO:0000313" key="2">
    <source>
        <dbReference type="Proteomes" id="UP000006512"/>
    </source>
</evidence>
<dbReference type="AlphaFoldDB" id="F4QHJ0"/>
<gene>
    <name evidence="1" type="ORF">ABI_11640</name>
</gene>
<proteinExistence type="predicted"/>
<dbReference type="HOGENOM" id="CLU_064263_0_0_5"/>
<name>F4QHJ0_9CAUL</name>
<protein>
    <submittedName>
        <fullName evidence="1">Uncharacterized protein</fullName>
    </submittedName>
</protein>
<dbReference type="STRING" id="715226.ABI_11640"/>
<dbReference type="InterPro" id="IPR007801">
    <property type="entry name" value="MbnB/TglH/ChrH"/>
</dbReference>